<dbReference type="EMBL" id="WHWB01034282">
    <property type="protein sequence ID" value="KAJ7411864.1"/>
    <property type="molecule type" value="Genomic_DNA"/>
</dbReference>
<name>A0ABQ9CYR8_9PASS</name>
<gene>
    <name evidence="1" type="ORF">WISP_100737</name>
</gene>
<proteinExistence type="predicted"/>
<evidence type="ECO:0000313" key="2">
    <source>
        <dbReference type="Proteomes" id="UP001145742"/>
    </source>
</evidence>
<evidence type="ECO:0000313" key="1">
    <source>
        <dbReference type="EMBL" id="KAJ7411864.1"/>
    </source>
</evidence>
<dbReference type="InterPro" id="IPR027902">
    <property type="entry name" value="DUF4487"/>
</dbReference>
<dbReference type="PANTHER" id="PTHR16071:SF2">
    <property type="entry name" value="FIGNL1-INTERACTING REGULATOR OF RECOMBINATION AND MITOSIS"/>
    <property type="match status" value="1"/>
</dbReference>
<dbReference type="Gene3D" id="1.25.10.10">
    <property type="entry name" value="Leucine-rich Repeat Variant"/>
    <property type="match status" value="1"/>
</dbReference>
<dbReference type="InterPro" id="IPR016024">
    <property type="entry name" value="ARM-type_fold"/>
</dbReference>
<accession>A0ABQ9CYR8</accession>
<protein>
    <recommendedName>
        <fullName evidence="3">CA112 protein</fullName>
    </recommendedName>
</protein>
<reference evidence="1" key="1">
    <citation type="submission" date="2019-10" db="EMBL/GenBank/DDBJ databases">
        <authorList>
            <person name="Soares A.E.R."/>
            <person name="Aleixo A."/>
            <person name="Schneider P."/>
            <person name="Miyaki C.Y."/>
            <person name="Schneider M.P."/>
            <person name="Mello C."/>
            <person name="Vasconcelos A.T.R."/>
        </authorList>
    </citation>
    <scope>NUCLEOTIDE SEQUENCE</scope>
    <source>
        <tissue evidence="1">Muscle</tissue>
    </source>
</reference>
<dbReference type="Pfam" id="PF14868">
    <property type="entry name" value="DUF4487"/>
    <property type="match status" value="2"/>
</dbReference>
<sequence length="694" mass="77757">MSRTDSEQLLRQLRGWDGALCRRELPAVLPRLLISFPVTVGPRSPSSLPRVVLGGVLRIMTEMFLPHISLEDLEQTFFSKVLPKDSESVYCGHLHLISDLLQAMFKETYSLQKQLMELVDQISMGSASTEDNITDIVSVIHTVLEICSVISNMDHALHANTWKFIIKQSLKHHSLLQCHLKHSDILGGLCKDILLSFDSCLQLAEQMKVSEIQEGTDLKLFQKTVKLCRFFANSIVHYTKLHQLFLQIYSKFPPSLYAPEILEVHRDEISQVFLVALDPLINQLLPFSLFMEQVLSEKLGKIFVHERGKGFIWLSEYALLDAVLGSSMITSLLAMDSWCFLARYGTAELCAHHVRVIAHLVEFAHKFLPEGVENLAVWQHVSLRALSPDLRRHVAGQLCLAGIGQCQRWLSSSRALGELPPVNAALSVLLAVCSCADDTLETELKASVLGVLGQLWTFLQTKQVSDEPHLQQTLCLLLQLSEFFIQALDAQLITQVFALQSSLFQLDPPDYVRLATVDFLSSMGKVFIPQEAQKQVIPQLSCLFASLLADQIWLIHQHALEAFTHFAEETSHEDVVPRCLNSEEAKNKVVNFLAKTRQVEETREARAERMKRERITWSAQVLKGDGKLESTGEPLAKRACHAPSEEQYKAAVGTMEGAVEAVKLLLQKGSPPAWLAAKLEALHSALAALRDSTR</sequence>
<organism evidence="1 2">
    <name type="scientific">Willisornis vidua</name>
    <name type="common">Xingu scale-backed antbird</name>
    <dbReference type="NCBI Taxonomy" id="1566151"/>
    <lineage>
        <taxon>Eukaryota</taxon>
        <taxon>Metazoa</taxon>
        <taxon>Chordata</taxon>
        <taxon>Craniata</taxon>
        <taxon>Vertebrata</taxon>
        <taxon>Euteleostomi</taxon>
        <taxon>Archelosauria</taxon>
        <taxon>Archosauria</taxon>
        <taxon>Dinosauria</taxon>
        <taxon>Saurischia</taxon>
        <taxon>Theropoda</taxon>
        <taxon>Coelurosauria</taxon>
        <taxon>Aves</taxon>
        <taxon>Neognathae</taxon>
        <taxon>Neoaves</taxon>
        <taxon>Telluraves</taxon>
        <taxon>Australaves</taxon>
        <taxon>Passeriformes</taxon>
        <taxon>Thamnophilidae</taxon>
        <taxon>Willisornis</taxon>
    </lineage>
</organism>
<keyword evidence="2" id="KW-1185">Reference proteome</keyword>
<dbReference type="Proteomes" id="UP001145742">
    <property type="component" value="Unassembled WGS sequence"/>
</dbReference>
<comment type="caution">
    <text evidence="1">The sequence shown here is derived from an EMBL/GenBank/DDBJ whole genome shotgun (WGS) entry which is preliminary data.</text>
</comment>
<dbReference type="InterPro" id="IPR011989">
    <property type="entry name" value="ARM-like"/>
</dbReference>
<evidence type="ECO:0008006" key="3">
    <source>
        <dbReference type="Google" id="ProtNLM"/>
    </source>
</evidence>
<dbReference type="PANTHER" id="PTHR16071">
    <property type="entry name" value="CHROMOSOME 1 OPEN READING FRAME 112"/>
    <property type="match status" value="1"/>
</dbReference>
<dbReference type="SUPFAM" id="SSF48371">
    <property type="entry name" value="ARM repeat"/>
    <property type="match status" value="1"/>
</dbReference>